<evidence type="ECO:0000256" key="6">
    <source>
        <dbReference type="SAM" id="MobiDB-lite"/>
    </source>
</evidence>
<keyword evidence="2 5" id="KW-0694">RNA-binding</keyword>
<dbReference type="Pfam" id="PF01386">
    <property type="entry name" value="Ribosomal_L25p"/>
    <property type="match status" value="1"/>
</dbReference>
<evidence type="ECO:0000313" key="10">
    <source>
        <dbReference type="Proteomes" id="UP001649381"/>
    </source>
</evidence>
<evidence type="ECO:0000256" key="5">
    <source>
        <dbReference type="HAMAP-Rule" id="MF_01334"/>
    </source>
</evidence>
<protein>
    <recommendedName>
        <fullName evidence="5">Large ribosomal subunit protein bL25</fullName>
    </recommendedName>
    <alternativeName>
        <fullName evidence="5">General stress protein CTC</fullName>
    </alternativeName>
</protein>
<feature type="region of interest" description="Disordered" evidence="6">
    <location>
        <begin position="172"/>
        <end position="217"/>
    </location>
</feature>
<dbReference type="NCBIfam" id="TIGR00731">
    <property type="entry name" value="bL25_bact_ctc"/>
    <property type="match status" value="1"/>
</dbReference>
<dbReference type="Gene3D" id="2.40.240.10">
    <property type="entry name" value="Ribosomal Protein L25, Chain P"/>
    <property type="match status" value="1"/>
</dbReference>
<dbReference type="InterPro" id="IPR020057">
    <property type="entry name" value="Ribosomal_bL25_b-dom"/>
</dbReference>
<evidence type="ECO:0000256" key="3">
    <source>
        <dbReference type="ARBA" id="ARBA00022980"/>
    </source>
</evidence>
<evidence type="ECO:0000256" key="1">
    <source>
        <dbReference type="ARBA" id="ARBA00022730"/>
    </source>
</evidence>
<keyword evidence="4 5" id="KW-0687">Ribonucleoprotein</keyword>
<evidence type="ECO:0000256" key="4">
    <source>
        <dbReference type="ARBA" id="ARBA00023274"/>
    </source>
</evidence>
<dbReference type="InterPro" id="IPR037121">
    <property type="entry name" value="Ribosomal_bL25_C"/>
</dbReference>
<dbReference type="InterPro" id="IPR020930">
    <property type="entry name" value="Ribosomal_uL5_bac-type"/>
</dbReference>
<feature type="domain" description="Large ribosomal subunit protein bL25 L25" evidence="7">
    <location>
        <begin position="5"/>
        <end position="90"/>
    </location>
</feature>
<evidence type="ECO:0000256" key="2">
    <source>
        <dbReference type="ARBA" id="ARBA00022884"/>
    </source>
</evidence>
<evidence type="ECO:0000313" key="9">
    <source>
        <dbReference type="EMBL" id="MCF6139591.1"/>
    </source>
</evidence>
<reference evidence="9 10" key="1">
    <citation type="submission" date="2022-01" db="EMBL/GenBank/DDBJ databases">
        <title>Alkalihalobacillus sp. EGI L200015, a novel bacterium isolated from a salt lake sediment.</title>
        <authorList>
            <person name="Gao L."/>
            <person name="Fang B.-Z."/>
            <person name="Li W.-J."/>
        </authorList>
    </citation>
    <scope>NUCLEOTIDE SEQUENCE [LARGE SCALE GENOMIC DNA]</scope>
    <source>
        <strain evidence="9 10">KCTC 12718</strain>
    </source>
</reference>
<gene>
    <name evidence="5" type="primary">rplY</name>
    <name evidence="5" type="synonym">ctc</name>
    <name evidence="9" type="ORF">L2716_17890</name>
</gene>
<dbReference type="InterPro" id="IPR020056">
    <property type="entry name" value="Rbsml_bL25/Gln-tRNA_synth_N"/>
</dbReference>
<keyword evidence="1 5" id="KW-0699">rRNA-binding</keyword>
<proteinExistence type="inferred from homology"/>
<dbReference type="GO" id="GO:0005840">
    <property type="term" value="C:ribosome"/>
    <property type="evidence" value="ECO:0007669"/>
    <property type="project" value="UniProtKB-KW"/>
</dbReference>
<dbReference type="RefSeq" id="WP_236339131.1">
    <property type="nucleotide sequence ID" value="NZ_JAKIJS010000006.1"/>
</dbReference>
<dbReference type="Pfam" id="PF14693">
    <property type="entry name" value="Ribosomal_TL5_C"/>
    <property type="match status" value="1"/>
</dbReference>
<dbReference type="InterPro" id="IPR029751">
    <property type="entry name" value="Ribosomal_L25_dom"/>
</dbReference>
<accession>A0ABS9H640</accession>
<comment type="similarity">
    <text evidence="5">Belongs to the bacterial ribosomal protein bL25 family. CTC subfamily.</text>
</comment>
<name>A0ABS9H640_9BACL</name>
<comment type="subunit">
    <text evidence="5">Part of the 50S ribosomal subunit; part of the 5S rRNA/L5/L18/L25 subcomplex. Contacts the 5S rRNA. Binds to the 5S rRNA independently of L5 and L18.</text>
</comment>
<dbReference type="SUPFAM" id="SSF50715">
    <property type="entry name" value="Ribosomal protein L25-like"/>
    <property type="match status" value="1"/>
</dbReference>
<organism evidence="9 10">
    <name type="scientific">Pseudalkalibacillus berkeleyi</name>
    <dbReference type="NCBI Taxonomy" id="1069813"/>
    <lineage>
        <taxon>Bacteria</taxon>
        <taxon>Bacillati</taxon>
        <taxon>Bacillota</taxon>
        <taxon>Bacilli</taxon>
        <taxon>Bacillales</taxon>
        <taxon>Fictibacillaceae</taxon>
        <taxon>Pseudalkalibacillus</taxon>
    </lineage>
</organism>
<comment type="caution">
    <text evidence="9">The sequence shown here is derived from an EMBL/GenBank/DDBJ whole genome shotgun (WGS) entry which is preliminary data.</text>
</comment>
<dbReference type="PANTHER" id="PTHR33284">
    <property type="entry name" value="RIBOSOMAL PROTEIN L25/GLN-TRNA SYNTHETASE, ANTI-CODON-BINDING DOMAIN-CONTAINING PROTEIN"/>
    <property type="match status" value="1"/>
</dbReference>
<feature type="compositionally biased region" description="Acidic residues" evidence="6">
    <location>
        <begin position="182"/>
        <end position="217"/>
    </location>
</feature>
<dbReference type="InterPro" id="IPR011035">
    <property type="entry name" value="Ribosomal_bL25/Gln-tRNA_synth"/>
</dbReference>
<keyword evidence="3 5" id="KW-0689">Ribosomal protein</keyword>
<dbReference type="PANTHER" id="PTHR33284:SF1">
    <property type="entry name" value="RIBOSOMAL PROTEIN L25_GLN-TRNA SYNTHETASE, ANTI-CODON-BINDING DOMAIN-CONTAINING PROTEIN"/>
    <property type="match status" value="1"/>
</dbReference>
<feature type="domain" description="Large ribosomal subunit protein bL25 beta" evidence="8">
    <location>
        <begin position="100"/>
        <end position="180"/>
    </location>
</feature>
<dbReference type="CDD" id="cd00495">
    <property type="entry name" value="Ribosomal_L25_TL5_CTC"/>
    <property type="match status" value="1"/>
</dbReference>
<evidence type="ECO:0000259" key="7">
    <source>
        <dbReference type="Pfam" id="PF01386"/>
    </source>
</evidence>
<dbReference type="EMBL" id="JAKIJS010000006">
    <property type="protein sequence ID" value="MCF6139591.1"/>
    <property type="molecule type" value="Genomic_DNA"/>
</dbReference>
<dbReference type="InterPro" id="IPR001021">
    <property type="entry name" value="Ribosomal_bL25_long"/>
</dbReference>
<comment type="function">
    <text evidence="5">This is one of the proteins that binds to the 5S RNA in the ribosome where it forms part of the central protuberance.</text>
</comment>
<evidence type="ECO:0000259" key="8">
    <source>
        <dbReference type="Pfam" id="PF14693"/>
    </source>
</evidence>
<keyword evidence="10" id="KW-1185">Reference proteome</keyword>
<sequence>MAIDLDVKVRDDFSRSTTRKLREEGNVPAVFYGNGDSKPIYLDRINFIKSIRDNGINSVINLSIDNKKHSAMVQDLQIDHLKDLLIHVDFREINLNEETDAEVPVHLVGEPAGAKEGGVLQHFLHTITVRALPAEIPSEFEVNVEELNISDAFTVADLIENSSYNILSDPEEVVVSVAPPTEEPEEEVADDEEQEPEVLSDKESDDSDDNNEEDNKE</sequence>
<dbReference type="NCBIfam" id="NF004133">
    <property type="entry name" value="PRK05618.2-4"/>
    <property type="match status" value="1"/>
</dbReference>
<dbReference type="Gene3D" id="2.170.120.20">
    <property type="entry name" value="Ribosomal protein L25, beta domain"/>
    <property type="match status" value="1"/>
</dbReference>
<dbReference type="HAMAP" id="MF_01334">
    <property type="entry name" value="Ribosomal_bL25_CTC"/>
    <property type="match status" value="1"/>
</dbReference>
<dbReference type="Proteomes" id="UP001649381">
    <property type="component" value="Unassembled WGS sequence"/>
</dbReference>